<organism evidence="1">
    <name type="scientific">Albugo laibachii Nc14</name>
    <dbReference type="NCBI Taxonomy" id="890382"/>
    <lineage>
        <taxon>Eukaryota</taxon>
        <taxon>Sar</taxon>
        <taxon>Stramenopiles</taxon>
        <taxon>Oomycota</taxon>
        <taxon>Peronosporomycetes</taxon>
        <taxon>Albuginales</taxon>
        <taxon>Albuginaceae</taxon>
        <taxon>Albugo</taxon>
    </lineage>
</organism>
<dbReference type="HOGENOM" id="CLU_3018265_0_0_1"/>
<dbReference type="EMBL" id="FR824566">
    <property type="protein sequence ID" value="CCA27441.1"/>
    <property type="molecule type" value="Genomic_DNA"/>
</dbReference>
<dbReference type="AlphaFoldDB" id="F0X0Z5"/>
<gene>
    <name evidence="1" type="primary">AlNc14C535G12082</name>
    <name evidence="1" type="ORF">ALNC14_135850</name>
</gene>
<sequence length="56" mass="6697">MNAFVEFPCIHPLTDQCLLWSEIIVYNRVVEKESSFDQLIDLKWINCEKYSIVEVF</sequence>
<name>F0X0Z5_9STRA</name>
<proteinExistence type="predicted"/>
<protein>
    <submittedName>
        <fullName evidence="1">AlNc14C535G12082 protein</fullName>
    </submittedName>
</protein>
<reference evidence="1" key="2">
    <citation type="submission" date="2011-02" db="EMBL/GenBank/DDBJ databases">
        <authorList>
            <person name="MacLean D."/>
        </authorList>
    </citation>
    <scope>NUCLEOTIDE SEQUENCE</scope>
</reference>
<accession>F0X0Z5</accession>
<evidence type="ECO:0000313" key="1">
    <source>
        <dbReference type="EMBL" id="CCA27441.1"/>
    </source>
</evidence>
<reference evidence="1" key="1">
    <citation type="journal article" date="2011" name="PLoS Biol.">
        <title>Gene gain and loss during evolution of obligate parasitism in the white rust pathogen of Arabidopsis thaliana.</title>
        <authorList>
            <person name="Kemen E."/>
            <person name="Gardiner A."/>
            <person name="Schultz-Larsen T."/>
            <person name="Kemen A.C."/>
            <person name="Balmuth A.L."/>
            <person name="Robert-Seilaniantz A."/>
            <person name="Bailey K."/>
            <person name="Holub E."/>
            <person name="Studholme D.J."/>
            <person name="Maclean D."/>
            <person name="Jones J.D."/>
        </authorList>
    </citation>
    <scope>NUCLEOTIDE SEQUENCE</scope>
</reference>